<dbReference type="HOGENOM" id="CLU_2219200_0_0_0"/>
<accession>A0A068NRE2</accession>
<keyword evidence="2" id="KW-1185">Reference proteome</keyword>
<dbReference type="AlphaFoldDB" id="A0A068NRE2"/>
<protein>
    <submittedName>
        <fullName evidence="1">Uncharacterized protein</fullName>
    </submittedName>
</protein>
<organism evidence="1 2">
    <name type="scientific">Fimbriimonas ginsengisoli Gsoil 348</name>
    <dbReference type="NCBI Taxonomy" id="661478"/>
    <lineage>
        <taxon>Bacteria</taxon>
        <taxon>Bacillati</taxon>
        <taxon>Armatimonadota</taxon>
        <taxon>Fimbriimonadia</taxon>
        <taxon>Fimbriimonadales</taxon>
        <taxon>Fimbriimonadaceae</taxon>
        <taxon>Fimbriimonas</taxon>
    </lineage>
</organism>
<dbReference type="STRING" id="661478.OP10G_0796"/>
<evidence type="ECO:0000313" key="1">
    <source>
        <dbReference type="EMBL" id="AIE84164.1"/>
    </source>
</evidence>
<sequence length="106" mass="12016">MERGAAAWFRLQDAMQGVTWTGDQVSESRRAAAMEIREASQRAMTRLTEAEMSPQDRAWLAFGLEQLAEEVQREPASVNDHIAVAIHNRHTVRMAEELVRQLPARS</sequence>
<name>A0A068NRE2_FIMGI</name>
<dbReference type="Proteomes" id="UP000027982">
    <property type="component" value="Chromosome"/>
</dbReference>
<dbReference type="EMBL" id="CP007139">
    <property type="protein sequence ID" value="AIE84164.1"/>
    <property type="molecule type" value="Genomic_DNA"/>
</dbReference>
<dbReference type="KEGG" id="fgi:OP10G_0796"/>
<gene>
    <name evidence="1" type="ORF">OP10G_0796</name>
</gene>
<reference evidence="1 2" key="1">
    <citation type="journal article" date="2014" name="PLoS ONE">
        <title>The first complete genome sequence of the class fimbriimonadia in the phylum armatimonadetes.</title>
        <authorList>
            <person name="Hu Z.Y."/>
            <person name="Wang Y.Z."/>
            <person name="Im W.T."/>
            <person name="Wang S.Y."/>
            <person name="Zhao G.P."/>
            <person name="Zheng H.J."/>
            <person name="Quan Z.X."/>
        </authorList>
    </citation>
    <scope>NUCLEOTIDE SEQUENCE [LARGE SCALE GENOMIC DNA]</scope>
    <source>
        <strain evidence="1">Gsoil 348</strain>
    </source>
</reference>
<proteinExistence type="predicted"/>
<evidence type="ECO:0000313" key="2">
    <source>
        <dbReference type="Proteomes" id="UP000027982"/>
    </source>
</evidence>